<feature type="chain" id="PRO_5045126559" description="N-acetylmuramoyl-L-alanine amidase" evidence="5">
    <location>
        <begin position="35"/>
        <end position="607"/>
    </location>
</feature>
<gene>
    <name evidence="7" type="ORF">KDH_23650</name>
</gene>
<evidence type="ECO:0000256" key="3">
    <source>
        <dbReference type="ARBA" id="ARBA00022801"/>
    </source>
</evidence>
<keyword evidence="8" id="KW-1185">Reference proteome</keyword>
<evidence type="ECO:0000259" key="6">
    <source>
        <dbReference type="SMART" id="SM00644"/>
    </source>
</evidence>
<reference evidence="7 8" key="1">
    <citation type="submission" date="2023-02" db="EMBL/GenBank/DDBJ databases">
        <title>Dictyobacter halimunensis sp. nov., a new member of the class Ktedonobacteria from forest soil in a geothermal area.</title>
        <authorList>
            <person name="Rachmania M.K."/>
            <person name="Ningsih F."/>
            <person name="Sakai Y."/>
            <person name="Yabe S."/>
            <person name="Yokota A."/>
            <person name="Sjamsuridzal W."/>
        </authorList>
    </citation>
    <scope>NUCLEOTIDE SEQUENCE [LARGE SCALE GENOMIC DNA]</scope>
    <source>
        <strain evidence="7 8">S3.2.2.5</strain>
    </source>
</reference>
<dbReference type="Gene3D" id="3.40.80.10">
    <property type="entry name" value="Peptidoglycan recognition protein-like"/>
    <property type="match status" value="1"/>
</dbReference>
<dbReference type="PANTHER" id="PTHR30417:SF1">
    <property type="entry name" value="N-ACETYLMURAMOYL-L-ALANINE AMIDASE AMID"/>
    <property type="match status" value="1"/>
</dbReference>
<evidence type="ECO:0000256" key="4">
    <source>
        <dbReference type="ARBA" id="ARBA00023316"/>
    </source>
</evidence>
<dbReference type="InterPro" id="IPR051206">
    <property type="entry name" value="NAMLAA_amidase_2"/>
</dbReference>
<organism evidence="7 8">
    <name type="scientific">Dictyobacter halimunensis</name>
    <dbReference type="NCBI Taxonomy" id="3026934"/>
    <lineage>
        <taxon>Bacteria</taxon>
        <taxon>Bacillati</taxon>
        <taxon>Chloroflexota</taxon>
        <taxon>Ktedonobacteria</taxon>
        <taxon>Ktedonobacterales</taxon>
        <taxon>Dictyobacteraceae</taxon>
        <taxon>Dictyobacter</taxon>
    </lineage>
</organism>
<dbReference type="Pfam" id="PF01510">
    <property type="entry name" value="Amidase_2"/>
    <property type="match status" value="1"/>
</dbReference>
<evidence type="ECO:0000256" key="5">
    <source>
        <dbReference type="SAM" id="SignalP"/>
    </source>
</evidence>
<dbReference type="EMBL" id="BSRI01000001">
    <property type="protein sequence ID" value="GLV55521.1"/>
    <property type="molecule type" value="Genomic_DNA"/>
</dbReference>
<keyword evidence="4" id="KW-0961">Cell wall biogenesis/degradation</keyword>
<dbReference type="InterPro" id="IPR002502">
    <property type="entry name" value="Amidase_domain"/>
</dbReference>
<evidence type="ECO:0000256" key="1">
    <source>
        <dbReference type="ARBA" id="ARBA00001561"/>
    </source>
</evidence>
<comment type="catalytic activity">
    <reaction evidence="1">
        <text>Hydrolyzes the link between N-acetylmuramoyl residues and L-amino acid residues in certain cell-wall glycopeptides.</text>
        <dbReference type="EC" id="3.5.1.28"/>
    </reaction>
</comment>
<keyword evidence="5" id="KW-0732">Signal</keyword>
<evidence type="ECO:0000256" key="2">
    <source>
        <dbReference type="ARBA" id="ARBA00011901"/>
    </source>
</evidence>
<dbReference type="SUPFAM" id="SSF55846">
    <property type="entry name" value="N-acetylmuramoyl-L-alanine amidase-like"/>
    <property type="match status" value="1"/>
</dbReference>
<dbReference type="PANTHER" id="PTHR30417">
    <property type="entry name" value="N-ACETYLMURAMOYL-L-ALANINE AMIDASE AMID"/>
    <property type="match status" value="1"/>
</dbReference>
<evidence type="ECO:0000313" key="8">
    <source>
        <dbReference type="Proteomes" id="UP001344906"/>
    </source>
</evidence>
<protein>
    <recommendedName>
        <fullName evidence="2">N-acetylmuramoyl-L-alanine amidase</fullName>
        <ecNumber evidence="2">3.5.1.28</ecNumber>
    </recommendedName>
</protein>
<feature type="signal peptide" evidence="5">
    <location>
        <begin position="1"/>
        <end position="34"/>
    </location>
</feature>
<sequence>MHRSMSLSRLSLSAIFTLLVLFAGLMVSSPTANAQTVSNDKVGSAFDQASRESGVPSSLLKALCYMEGRLSNHGGSPSIDDGFGCMHLVKNKRTDTLDQAAGLLHVNANLLKTDIATNIRGGAAILRAEALQLSSTHTAPGNLADWYGAVAEYSHATVRSTALMYSDALYHILNTGFSAQSDTGETITLAAQTVKPNTGTANAVKSSSTIPAGCSATPTGDYPAAVNCILDPNTFDCTLPQTLYPPCNYEERSDAGYPLPVNYVVIHDTEGSLQDALNAFQNTDPKTSAGAAANYIVDSDGTVYQMVHDVDFTYNCGNYWYNQHSVGIENVGYDATGFQWYNAAQYLGSAKLVAYLLKKYNLPLDHNHIVSHGTVPPPLYPYGPNHVDPGPYWLWDYYFGLIHSQGVPYPQEERTKGTIELHTQKHLDKGGVESPADFNFFYLYNGPSTKSGLIPQYSNPTDITDVTNNVEADMSYAYLAKVKDPAGTGDTLYEIWYGEDDQVHSNPSSQFQDAKLVWLAVPPGADVTEGTGTLVSINSSSATTFVDGDPKSGYVLGGVPNGAVFVSGYTVIQDNSTALWYEINFSHRQAFVPASDVTIIHASTVKQ</sequence>
<dbReference type="SMART" id="SM00644">
    <property type="entry name" value="Ami_2"/>
    <property type="match status" value="1"/>
</dbReference>
<comment type="caution">
    <text evidence="7">The sequence shown here is derived from an EMBL/GenBank/DDBJ whole genome shotgun (WGS) entry which is preliminary data.</text>
</comment>
<dbReference type="InterPro" id="IPR036505">
    <property type="entry name" value="Amidase/PGRP_sf"/>
</dbReference>
<dbReference type="CDD" id="cd06583">
    <property type="entry name" value="PGRP"/>
    <property type="match status" value="1"/>
</dbReference>
<keyword evidence="3" id="KW-0378">Hydrolase</keyword>
<dbReference type="EC" id="3.5.1.28" evidence="2"/>
<feature type="domain" description="N-acetylmuramoyl-L-alanine amidase" evidence="6">
    <location>
        <begin position="251"/>
        <end position="390"/>
    </location>
</feature>
<dbReference type="RefSeq" id="WP_338249937.1">
    <property type="nucleotide sequence ID" value="NZ_BSRI01000001.1"/>
</dbReference>
<dbReference type="Proteomes" id="UP001344906">
    <property type="component" value="Unassembled WGS sequence"/>
</dbReference>
<accession>A0ABQ6FRW0</accession>
<evidence type="ECO:0000313" key="7">
    <source>
        <dbReference type="EMBL" id="GLV55521.1"/>
    </source>
</evidence>
<proteinExistence type="predicted"/>
<name>A0ABQ6FRW0_9CHLR</name>
<dbReference type="Gene3D" id="1.10.530.10">
    <property type="match status" value="1"/>
</dbReference>